<accession>A0A6G1K754</accession>
<keyword evidence="2" id="KW-1185">Reference proteome</keyword>
<evidence type="ECO:0000313" key="2">
    <source>
        <dbReference type="Proteomes" id="UP000799428"/>
    </source>
</evidence>
<evidence type="ECO:0000313" key="1">
    <source>
        <dbReference type="EMBL" id="KAF2708365.1"/>
    </source>
</evidence>
<sequence>MLSSKSPKSHLCFCGTVCITKVTVSWMTQPQRSIWAGAKRSLPASRPINSRLSRELNRRQPQEIRVRASVIDVPLSDMLVVL</sequence>
<reference evidence="1" key="1">
    <citation type="journal article" date="2020" name="Stud. Mycol.">
        <title>101 Dothideomycetes genomes: a test case for predicting lifestyles and emergence of pathogens.</title>
        <authorList>
            <person name="Haridas S."/>
            <person name="Albert R."/>
            <person name="Binder M."/>
            <person name="Bloem J."/>
            <person name="Labutti K."/>
            <person name="Salamov A."/>
            <person name="Andreopoulos B."/>
            <person name="Baker S."/>
            <person name="Barry K."/>
            <person name="Bills G."/>
            <person name="Bluhm B."/>
            <person name="Cannon C."/>
            <person name="Castanera R."/>
            <person name="Culley D."/>
            <person name="Daum C."/>
            <person name="Ezra D."/>
            <person name="Gonzalez J."/>
            <person name="Henrissat B."/>
            <person name="Kuo A."/>
            <person name="Liang C."/>
            <person name="Lipzen A."/>
            <person name="Lutzoni F."/>
            <person name="Magnuson J."/>
            <person name="Mondo S."/>
            <person name="Nolan M."/>
            <person name="Ohm R."/>
            <person name="Pangilinan J."/>
            <person name="Park H.-J."/>
            <person name="Ramirez L."/>
            <person name="Alfaro M."/>
            <person name="Sun H."/>
            <person name="Tritt A."/>
            <person name="Yoshinaga Y."/>
            <person name="Zwiers L.-H."/>
            <person name="Turgeon B."/>
            <person name="Goodwin S."/>
            <person name="Spatafora J."/>
            <person name="Crous P."/>
            <person name="Grigoriev I."/>
        </authorList>
    </citation>
    <scope>NUCLEOTIDE SEQUENCE</scope>
    <source>
        <strain evidence="1">CBS 279.74</strain>
    </source>
</reference>
<name>A0A6G1K754_9PLEO</name>
<dbReference type="EMBL" id="MU005772">
    <property type="protein sequence ID" value="KAF2708365.1"/>
    <property type="molecule type" value="Genomic_DNA"/>
</dbReference>
<gene>
    <name evidence="1" type="ORF">K504DRAFT_305024</name>
</gene>
<dbReference type="Proteomes" id="UP000799428">
    <property type="component" value="Unassembled WGS sequence"/>
</dbReference>
<proteinExistence type="predicted"/>
<organism evidence="1 2">
    <name type="scientific">Pleomassaria siparia CBS 279.74</name>
    <dbReference type="NCBI Taxonomy" id="1314801"/>
    <lineage>
        <taxon>Eukaryota</taxon>
        <taxon>Fungi</taxon>
        <taxon>Dikarya</taxon>
        <taxon>Ascomycota</taxon>
        <taxon>Pezizomycotina</taxon>
        <taxon>Dothideomycetes</taxon>
        <taxon>Pleosporomycetidae</taxon>
        <taxon>Pleosporales</taxon>
        <taxon>Pleomassariaceae</taxon>
        <taxon>Pleomassaria</taxon>
    </lineage>
</organism>
<protein>
    <submittedName>
        <fullName evidence="1">Uncharacterized protein</fullName>
    </submittedName>
</protein>
<dbReference type="AlphaFoldDB" id="A0A6G1K754"/>